<evidence type="ECO:0000313" key="1">
    <source>
        <dbReference type="EMBL" id="KAK4196672.1"/>
    </source>
</evidence>
<dbReference type="AlphaFoldDB" id="A0AAN7AS99"/>
<dbReference type="EMBL" id="MU863979">
    <property type="protein sequence ID" value="KAK4196672.1"/>
    <property type="molecule type" value="Genomic_DNA"/>
</dbReference>
<accession>A0AAN7AS99</accession>
<evidence type="ECO:0000313" key="2">
    <source>
        <dbReference type="Proteomes" id="UP001303160"/>
    </source>
</evidence>
<protein>
    <submittedName>
        <fullName evidence="1">Uncharacterized protein</fullName>
    </submittedName>
</protein>
<proteinExistence type="predicted"/>
<gene>
    <name evidence="1" type="ORF">QBC40DRAFT_286884</name>
</gene>
<reference evidence="1" key="1">
    <citation type="journal article" date="2023" name="Mol. Phylogenet. Evol.">
        <title>Genome-scale phylogeny and comparative genomics of the fungal order Sordariales.</title>
        <authorList>
            <person name="Hensen N."/>
            <person name="Bonometti L."/>
            <person name="Westerberg I."/>
            <person name="Brannstrom I.O."/>
            <person name="Guillou S."/>
            <person name="Cros-Aarteil S."/>
            <person name="Calhoun S."/>
            <person name="Haridas S."/>
            <person name="Kuo A."/>
            <person name="Mondo S."/>
            <person name="Pangilinan J."/>
            <person name="Riley R."/>
            <person name="LaButti K."/>
            <person name="Andreopoulos B."/>
            <person name="Lipzen A."/>
            <person name="Chen C."/>
            <person name="Yan M."/>
            <person name="Daum C."/>
            <person name="Ng V."/>
            <person name="Clum A."/>
            <person name="Steindorff A."/>
            <person name="Ohm R.A."/>
            <person name="Martin F."/>
            <person name="Silar P."/>
            <person name="Natvig D.O."/>
            <person name="Lalanne C."/>
            <person name="Gautier V."/>
            <person name="Ament-Velasquez S.L."/>
            <person name="Kruys A."/>
            <person name="Hutchinson M.I."/>
            <person name="Powell A.J."/>
            <person name="Barry K."/>
            <person name="Miller A.N."/>
            <person name="Grigoriev I.V."/>
            <person name="Debuchy R."/>
            <person name="Gladieux P."/>
            <person name="Hiltunen Thoren M."/>
            <person name="Johannesson H."/>
        </authorList>
    </citation>
    <scope>NUCLEOTIDE SEQUENCE</scope>
    <source>
        <strain evidence="1">CBS 315.58</strain>
    </source>
</reference>
<reference evidence="1" key="2">
    <citation type="submission" date="2023-05" db="EMBL/GenBank/DDBJ databases">
        <authorList>
            <consortium name="Lawrence Berkeley National Laboratory"/>
            <person name="Steindorff A."/>
            <person name="Hensen N."/>
            <person name="Bonometti L."/>
            <person name="Westerberg I."/>
            <person name="Brannstrom I.O."/>
            <person name="Guillou S."/>
            <person name="Cros-Aarteil S."/>
            <person name="Calhoun S."/>
            <person name="Haridas S."/>
            <person name="Kuo A."/>
            <person name="Mondo S."/>
            <person name="Pangilinan J."/>
            <person name="Riley R."/>
            <person name="Labutti K."/>
            <person name="Andreopoulos B."/>
            <person name="Lipzen A."/>
            <person name="Chen C."/>
            <person name="Yanf M."/>
            <person name="Daum C."/>
            <person name="Ng V."/>
            <person name="Clum A."/>
            <person name="Ohm R."/>
            <person name="Martin F."/>
            <person name="Silar P."/>
            <person name="Natvig D."/>
            <person name="Lalanne C."/>
            <person name="Gautier V."/>
            <person name="Ament-Velasquez S.L."/>
            <person name="Kruys A."/>
            <person name="Hutchinson M.I."/>
            <person name="Powell A.J."/>
            <person name="Barry K."/>
            <person name="Miller A.N."/>
            <person name="Grigoriev I.V."/>
            <person name="Debuchy R."/>
            <person name="Gladieux P."/>
            <person name="Thoren M.H."/>
            <person name="Johannesson H."/>
        </authorList>
    </citation>
    <scope>NUCLEOTIDE SEQUENCE</scope>
    <source>
        <strain evidence="1">CBS 315.58</strain>
    </source>
</reference>
<organism evidence="1 2">
    <name type="scientific">Triangularia verruculosa</name>
    <dbReference type="NCBI Taxonomy" id="2587418"/>
    <lineage>
        <taxon>Eukaryota</taxon>
        <taxon>Fungi</taxon>
        <taxon>Dikarya</taxon>
        <taxon>Ascomycota</taxon>
        <taxon>Pezizomycotina</taxon>
        <taxon>Sordariomycetes</taxon>
        <taxon>Sordariomycetidae</taxon>
        <taxon>Sordariales</taxon>
        <taxon>Podosporaceae</taxon>
        <taxon>Triangularia</taxon>
    </lineage>
</organism>
<keyword evidence="2" id="KW-1185">Reference proteome</keyword>
<dbReference type="Proteomes" id="UP001303160">
    <property type="component" value="Unassembled WGS sequence"/>
</dbReference>
<name>A0AAN7AS99_9PEZI</name>
<comment type="caution">
    <text evidence="1">The sequence shown here is derived from an EMBL/GenBank/DDBJ whole genome shotgun (WGS) entry which is preliminary data.</text>
</comment>
<sequence>MAAQQRHFWNLTEAASSRILVVDEFANDQQQRTMEAAVWHAWEHIPRPYFPDHAPAGTDHYAIEREAYRGPAANTSFHKPDVIVVRVRQPAPPVAPGQRPARAQERDVLWIECKAPSEIAPNGWHTVLVEAQGRLSSAHANPQTGSRQVYLILAVGMKWMCFLWNPHAALAQPLVVRKDNGRDFWTDIDPRIHPIPAATLPGQRHIVNGVIETNQAYTLNYWDVTAAGQLAHLADLTLLENLFAVIQAHNYTDGWNPPHF</sequence>